<evidence type="ECO:0000313" key="10">
    <source>
        <dbReference type="EMBL" id="GGT93431.1"/>
    </source>
</evidence>
<evidence type="ECO:0000256" key="3">
    <source>
        <dbReference type="ARBA" id="ARBA00023125"/>
    </source>
</evidence>
<reference evidence="11" key="2">
    <citation type="submission" date="2018-04" db="EMBL/GenBank/DDBJ databases">
        <title>Complete genome sequence of Sulfodiicoccus acidiphilus strain HS-1.</title>
        <authorList>
            <person name="Sakai H.D."/>
            <person name="Kurosawa N."/>
        </authorList>
    </citation>
    <scope>NUCLEOTIDE SEQUENCE [LARGE SCALE GENOMIC DNA]</scope>
    <source>
        <strain evidence="11">HS-1</strain>
    </source>
</reference>
<dbReference type="InterPro" id="IPR046938">
    <property type="entry name" value="DNA_clamp_sf"/>
</dbReference>
<dbReference type="GeneID" id="38666491"/>
<dbReference type="GO" id="GO:0006275">
    <property type="term" value="P:regulation of DNA replication"/>
    <property type="evidence" value="ECO:0007669"/>
    <property type="project" value="UniProtKB-UniRule"/>
</dbReference>
<reference evidence="10" key="4">
    <citation type="submission" date="2020-09" db="EMBL/GenBank/DDBJ databases">
        <authorList>
            <person name="Sun Q."/>
            <person name="Ohkuma M."/>
        </authorList>
    </citation>
    <scope>NUCLEOTIDE SEQUENCE</scope>
    <source>
        <strain evidence="10">JCM 31740</strain>
    </source>
</reference>
<gene>
    <name evidence="4" type="primary">pcn</name>
    <name evidence="10" type="ORF">GCM10007116_08890</name>
    <name evidence="9" type="ORF">HS1genome_0987</name>
</gene>
<protein>
    <recommendedName>
        <fullName evidence="4">DNA polymerase sliding clamp</fullName>
    </recommendedName>
    <alternativeName>
        <fullName evidence="4">Proliferating cell nuclear antigen homolog</fullName>
        <shortName evidence="4">PCNA</shortName>
    </alternativeName>
</protein>
<accession>A0A348B346</accession>
<organism evidence="9 11">
    <name type="scientific">Sulfodiicoccus acidiphilus</name>
    <dbReference type="NCBI Taxonomy" id="1670455"/>
    <lineage>
        <taxon>Archaea</taxon>
        <taxon>Thermoproteota</taxon>
        <taxon>Thermoprotei</taxon>
        <taxon>Sulfolobales</taxon>
        <taxon>Sulfolobaceae</taxon>
        <taxon>Sulfodiicoccus</taxon>
    </lineage>
</organism>
<dbReference type="OrthoDB" id="14749at2157"/>
<comment type="function">
    <text evidence="4">Sliding clamp subunit that acts as a moving platform for DNA processing. Responsible for tethering the catalytic subunit of DNA polymerase and other proteins to DNA during high-speed replication.</text>
</comment>
<dbReference type="CDD" id="cd00577">
    <property type="entry name" value="PCNA"/>
    <property type="match status" value="1"/>
</dbReference>
<dbReference type="KEGG" id="sacd:HS1genome_0987"/>
<dbReference type="Proteomes" id="UP000616143">
    <property type="component" value="Unassembled WGS sequence"/>
</dbReference>
<comment type="function">
    <text evidence="6">Sliding clamp subunit. Responsible for tethering the catalytic subunit of DNA polymerase to DNA during high-speed replication.</text>
</comment>
<dbReference type="PANTHER" id="PTHR11352:SF0">
    <property type="entry name" value="PROLIFERATING CELL NUCLEAR ANTIGEN"/>
    <property type="match status" value="1"/>
</dbReference>
<dbReference type="EMBL" id="BMQS01000007">
    <property type="protein sequence ID" value="GGT93431.1"/>
    <property type="molecule type" value="Genomic_DNA"/>
</dbReference>
<comment type="subunit">
    <text evidence="4">Homotrimer. The subunits circularize to form a toroid; DNA passes through its center. Replication factor C (RFC) is required to load the toroid on the DNA.</text>
</comment>
<evidence type="ECO:0000259" key="8">
    <source>
        <dbReference type="Pfam" id="PF02747"/>
    </source>
</evidence>
<dbReference type="PANTHER" id="PTHR11352">
    <property type="entry name" value="PROLIFERATING CELL NUCLEAR ANTIGEN"/>
    <property type="match status" value="1"/>
</dbReference>
<evidence type="ECO:0000256" key="4">
    <source>
        <dbReference type="HAMAP-Rule" id="MF_00317"/>
    </source>
</evidence>
<evidence type="ECO:0000256" key="2">
    <source>
        <dbReference type="ARBA" id="ARBA00022705"/>
    </source>
</evidence>
<dbReference type="GO" id="GO:0030337">
    <property type="term" value="F:DNA polymerase processivity factor activity"/>
    <property type="evidence" value="ECO:0007669"/>
    <property type="project" value="UniProtKB-UniRule"/>
</dbReference>
<proteinExistence type="inferred from homology"/>
<dbReference type="PROSITE" id="PS01251">
    <property type="entry name" value="PCNA_1"/>
    <property type="match status" value="1"/>
</dbReference>
<feature type="domain" description="Proliferating cell nuclear antigen PCNA C-terminal" evidence="8">
    <location>
        <begin position="132"/>
        <end position="242"/>
    </location>
</feature>
<evidence type="ECO:0000256" key="5">
    <source>
        <dbReference type="RuleBase" id="RU003671"/>
    </source>
</evidence>
<sequence length="245" mass="26987">MKAKVVDAPAFRRIIEGVAEFLDDVTFVVDKEGMRLRGVDGSRVALLDVELRPGFFQEYEVSEKEAIVTFKSEEVTAILRRVGKEDLLSVISNDKSVKLELEGEFFRMYELPSTTARVDKGPTINIQYPFRARLLSATFAELVEQFSDVGDTLTFRGAGRKLIGKGGGDMVDAQVELSLDNGLLLECEEGEGEGTYGTEYLSKVTKVAEASDVVNLMLGNNVPLKLSYELAGGGHFDVYIAPRTE</sequence>
<name>A0A348B346_9CREN</name>
<keyword evidence="2 4" id="KW-0235">DNA replication</keyword>
<keyword evidence="3 4" id="KW-0238">DNA-binding</keyword>
<reference evidence="10" key="1">
    <citation type="journal article" date="2014" name="Int. J. Syst. Evol. Microbiol.">
        <title>Complete genome sequence of Corynebacterium casei LMG S-19264T (=DSM 44701T), isolated from a smear-ripened cheese.</title>
        <authorList>
            <consortium name="US DOE Joint Genome Institute (JGI-PGF)"/>
            <person name="Walter F."/>
            <person name="Albersmeier A."/>
            <person name="Kalinowski J."/>
            <person name="Ruckert C."/>
        </authorList>
    </citation>
    <scope>NUCLEOTIDE SEQUENCE</scope>
    <source>
        <strain evidence="10">JCM 31740</strain>
    </source>
</reference>
<dbReference type="Pfam" id="PF00705">
    <property type="entry name" value="PCNA_N"/>
    <property type="match status" value="1"/>
</dbReference>
<dbReference type="RefSeq" id="WP_126449871.1">
    <property type="nucleotide sequence ID" value="NZ_AP018553.1"/>
</dbReference>
<dbReference type="EMBL" id="AP018553">
    <property type="protein sequence ID" value="BBD72598.1"/>
    <property type="molecule type" value="Genomic_DNA"/>
</dbReference>
<dbReference type="HAMAP" id="MF_00317">
    <property type="entry name" value="DNApol_clamp_arch"/>
    <property type="match status" value="1"/>
</dbReference>
<evidence type="ECO:0000313" key="11">
    <source>
        <dbReference type="Proteomes" id="UP000276741"/>
    </source>
</evidence>
<evidence type="ECO:0000256" key="6">
    <source>
        <dbReference type="RuleBase" id="RU003673"/>
    </source>
</evidence>
<dbReference type="GO" id="GO:0006272">
    <property type="term" value="P:leading strand elongation"/>
    <property type="evidence" value="ECO:0007669"/>
    <property type="project" value="TreeGrafter"/>
</dbReference>
<dbReference type="AlphaFoldDB" id="A0A348B346"/>
<keyword evidence="11" id="KW-1185">Reference proteome</keyword>
<dbReference type="Pfam" id="PF02747">
    <property type="entry name" value="PCNA_C"/>
    <property type="match status" value="1"/>
</dbReference>
<dbReference type="GO" id="GO:0003677">
    <property type="term" value="F:DNA binding"/>
    <property type="evidence" value="ECO:0007669"/>
    <property type="project" value="UniProtKB-UniRule"/>
</dbReference>
<reference evidence="9" key="3">
    <citation type="journal article" date="2019" name="BMC Res. Notes">
        <title>Complete genome sequence of the Sulfodiicoccus acidiphilus strain HS-1T, the first crenarchaeon that lacks polB3, isolated from an acidic hot spring in Ohwaku-dani, Hakone, Japan.</title>
        <authorList>
            <person name="Sakai H.D."/>
            <person name="Kurosawa N."/>
        </authorList>
    </citation>
    <scope>NUCLEOTIDE SEQUENCE</scope>
    <source>
        <strain evidence="9">HS-1</strain>
    </source>
</reference>
<dbReference type="InterPro" id="IPR022659">
    <property type="entry name" value="Pr_cel_nuc_antig_CS"/>
</dbReference>
<comment type="similarity">
    <text evidence="1 4 5">Belongs to the PCNA family.</text>
</comment>
<dbReference type="InterPro" id="IPR022648">
    <property type="entry name" value="Pr_cel_nuc_antig_N"/>
</dbReference>
<dbReference type="InterPro" id="IPR000730">
    <property type="entry name" value="Pr_cel_nuc_antig"/>
</dbReference>
<evidence type="ECO:0000313" key="9">
    <source>
        <dbReference type="EMBL" id="BBD72598.1"/>
    </source>
</evidence>
<dbReference type="Proteomes" id="UP000276741">
    <property type="component" value="Chromosome"/>
</dbReference>
<feature type="domain" description="Proliferating cell nuclear antigen PCNA N-terminal" evidence="7">
    <location>
        <begin position="2"/>
        <end position="100"/>
    </location>
</feature>
<dbReference type="Gene3D" id="3.70.10.10">
    <property type="match status" value="1"/>
</dbReference>
<dbReference type="InterPro" id="IPR022649">
    <property type="entry name" value="Pr_cel_nuc_antig_C"/>
</dbReference>
<dbReference type="SUPFAM" id="SSF55979">
    <property type="entry name" value="DNA clamp"/>
    <property type="match status" value="1"/>
</dbReference>
<evidence type="ECO:0000256" key="1">
    <source>
        <dbReference type="ARBA" id="ARBA00010462"/>
    </source>
</evidence>
<dbReference type="PRINTS" id="PR00339">
    <property type="entry name" value="PCNACYCLIN"/>
</dbReference>
<evidence type="ECO:0000259" key="7">
    <source>
        <dbReference type="Pfam" id="PF00705"/>
    </source>
</evidence>